<dbReference type="PROSITE" id="PS00107">
    <property type="entry name" value="PROTEIN_KINASE_ATP"/>
    <property type="match status" value="1"/>
</dbReference>
<evidence type="ECO:0000256" key="9">
    <source>
        <dbReference type="PROSITE-ProRule" id="PRU10141"/>
    </source>
</evidence>
<dbReference type="PROSITE" id="PS50011">
    <property type="entry name" value="PROTEIN_KINASE_DOM"/>
    <property type="match status" value="1"/>
</dbReference>
<keyword evidence="6 9" id="KW-0067">ATP-binding</keyword>
<dbReference type="InterPro" id="IPR008266">
    <property type="entry name" value="Tyr_kinase_AS"/>
</dbReference>
<keyword evidence="10" id="KW-0472">Membrane</keyword>
<sequence length="586" mass="66273">MQVYCTKNHVNSPHNRFCTICGEPLPLPSAEIIIDRYKIVRQLGQGGFGRTYLAEDMQQSDKICVLKEFAPQVEEDKDLQKAKELFEREANVLKQLQHPQIPRLHCSLQVKLRNKDFFFLVQDYVEGENYQDLLEKSLDQGLCFSEEKVFHLLTQILPVLNYIHSKDVVHRDISPDNLILRKSDNVPVLIDFGGVKQLPASQGLWFTQLPANRTLLGKKGYAPEEQLRQGKAFHSSDLYSLAVTALVLLAGEEPQKLYDSYQGNWRWGEKIKVSPNFEAVLKRMLAYKPSDRYQNAEQVLKDLQSSTPVSNLPTSAPTYAASASPKSVNPYITKINTMVVAPGRKNAGAIATKFHNKTNAFATAIHLPIWLRPFFVSLVSTSVVVLVFAGTWAVINGVINAVTSFSLPAVSLPQLPSVELPDFPGNDNNTNTGLSRGETNNIEKIIQRRQGLEIPELFFNNTVNQIFYTQNPQARGRTLTNSPEDEALRKKWYSIAQDLLDKLEKANLSKETRQKLGGYTGQDYQSWERRSQAGEFGNYTIEDLNRDTNRKFDQLFPGERQGNLTQQTFGQIWYALGNEEVSKRGS</sequence>
<evidence type="ECO:0000256" key="5">
    <source>
        <dbReference type="ARBA" id="ARBA00022777"/>
    </source>
</evidence>
<evidence type="ECO:0000256" key="8">
    <source>
        <dbReference type="ARBA" id="ARBA00048679"/>
    </source>
</evidence>
<protein>
    <recommendedName>
        <fullName evidence="1">non-specific serine/threonine protein kinase</fullName>
        <ecNumber evidence="1">2.7.11.1</ecNumber>
    </recommendedName>
</protein>
<dbReference type="PROSITE" id="PS00109">
    <property type="entry name" value="PROTEIN_KINASE_TYR"/>
    <property type="match status" value="1"/>
</dbReference>
<evidence type="ECO:0000256" key="4">
    <source>
        <dbReference type="ARBA" id="ARBA00022741"/>
    </source>
</evidence>
<dbReference type="Gene3D" id="1.10.510.10">
    <property type="entry name" value="Transferase(Phosphotransferase) domain 1"/>
    <property type="match status" value="1"/>
</dbReference>
<evidence type="ECO:0000256" key="2">
    <source>
        <dbReference type="ARBA" id="ARBA00022527"/>
    </source>
</evidence>
<evidence type="ECO:0000313" key="13">
    <source>
        <dbReference type="Proteomes" id="UP000620559"/>
    </source>
</evidence>
<dbReference type="CDD" id="cd14014">
    <property type="entry name" value="STKc_PknB_like"/>
    <property type="match status" value="1"/>
</dbReference>
<dbReference type="EMBL" id="JADEWL010000037">
    <property type="protein sequence ID" value="MBE9213589.1"/>
    <property type="molecule type" value="Genomic_DNA"/>
</dbReference>
<keyword evidence="13" id="KW-1185">Reference proteome</keyword>
<keyword evidence="3" id="KW-0808">Transferase</keyword>
<dbReference type="Proteomes" id="UP000620559">
    <property type="component" value="Unassembled WGS sequence"/>
</dbReference>
<comment type="catalytic activity">
    <reaction evidence="7">
        <text>L-threonyl-[protein] + ATP = O-phospho-L-threonyl-[protein] + ADP + H(+)</text>
        <dbReference type="Rhea" id="RHEA:46608"/>
        <dbReference type="Rhea" id="RHEA-COMP:11060"/>
        <dbReference type="Rhea" id="RHEA-COMP:11605"/>
        <dbReference type="ChEBI" id="CHEBI:15378"/>
        <dbReference type="ChEBI" id="CHEBI:30013"/>
        <dbReference type="ChEBI" id="CHEBI:30616"/>
        <dbReference type="ChEBI" id="CHEBI:61977"/>
        <dbReference type="ChEBI" id="CHEBI:456216"/>
        <dbReference type="EC" id="2.7.11.1"/>
    </reaction>
</comment>
<evidence type="ECO:0000256" key="7">
    <source>
        <dbReference type="ARBA" id="ARBA00047899"/>
    </source>
</evidence>
<dbReference type="GO" id="GO:0004674">
    <property type="term" value="F:protein serine/threonine kinase activity"/>
    <property type="evidence" value="ECO:0007669"/>
    <property type="project" value="UniProtKB-KW"/>
</dbReference>
<evidence type="ECO:0000313" key="12">
    <source>
        <dbReference type="EMBL" id="MBE9213589.1"/>
    </source>
</evidence>
<keyword evidence="10" id="KW-1133">Transmembrane helix</keyword>
<feature type="transmembrane region" description="Helical" evidence="10">
    <location>
        <begin position="374"/>
        <end position="395"/>
    </location>
</feature>
<dbReference type="AlphaFoldDB" id="A0A8J7F8M9"/>
<name>A0A8J7F8M9_9CYAN</name>
<keyword evidence="5 12" id="KW-0418">Kinase</keyword>
<comment type="catalytic activity">
    <reaction evidence="8">
        <text>L-seryl-[protein] + ATP = O-phospho-L-seryl-[protein] + ADP + H(+)</text>
        <dbReference type="Rhea" id="RHEA:17989"/>
        <dbReference type="Rhea" id="RHEA-COMP:9863"/>
        <dbReference type="Rhea" id="RHEA-COMP:11604"/>
        <dbReference type="ChEBI" id="CHEBI:15378"/>
        <dbReference type="ChEBI" id="CHEBI:29999"/>
        <dbReference type="ChEBI" id="CHEBI:30616"/>
        <dbReference type="ChEBI" id="CHEBI:83421"/>
        <dbReference type="ChEBI" id="CHEBI:456216"/>
        <dbReference type="EC" id="2.7.11.1"/>
    </reaction>
</comment>
<evidence type="ECO:0000259" key="11">
    <source>
        <dbReference type="PROSITE" id="PS50011"/>
    </source>
</evidence>
<keyword evidence="10" id="KW-0812">Transmembrane</keyword>
<dbReference type="EC" id="2.7.11.1" evidence="1"/>
<dbReference type="Pfam" id="PF00069">
    <property type="entry name" value="Pkinase"/>
    <property type="match status" value="1"/>
</dbReference>
<dbReference type="InterPro" id="IPR000719">
    <property type="entry name" value="Prot_kinase_dom"/>
</dbReference>
<feature type="domain" description="Protein kinase" evidence="11">
    <location>
        <begin position="37"/>
        <end position="310"/>
    </location>
</feature>
<dbReference type="SUPFAM" id="SSF56112">
    <property type="entry name" value="Protein kinase-like (PK-like)"/>
    <property type="match status" value="1"/>
</dbReference>
<evidence type="ECO:0000256" key="10">
    <source>
        <dbReference type="SAM" id="Phobius"/>
    </source>
</evidence>
<evidence type="ECO:0000256" key="3">
    <source>
        <dbReference type="ARBA" id="ARBA00022679"/>
    </source>
</evidence>
<dbReference type="GO" id="GO:0005524">
    <property type="term" value="F:ATP binding"/>
    <property type="evidence" value="ECO:0007669"/>
    <property type="project" value="UniProtKB-UniRule"/>
</dbReference>
<feature type="binding site" evidence="9">
    <location>
        <position position="67"/>
    </location>
    <ligand>
        <name>ATP</name>
        <dbReference type="ChEBI" id="CHEBI:30616"/>
    </ligand>
</feature>
<comment type="caution">
    <text evidence="12">The sequence shown here is derived from an EMBL/GenBank/DDBJ whole genome shotgun (WGS) entry which is preliminary data.</text>
</comment>
<dbReference type="InterPro" id="IPR011009">
    <property type="entry name" value="Kinase-like_dom_sf"/>
</dbReference>
<organism evidence="12 13">
    <name type="scientific">Plectonema cf. radiosum LEGE 06105</name>
    <dbReference type="NCBI Taxonomy" id="945769"/>
    <lineage>
        <taxon>Bacteria</taxon>
        <taxon>Bacillati</taxon>
        <taxon>Cyanobacteriota</taxon>
        <taxon>Cyanophyceae</taxon>
        <taxon>Oscillatoriophycideae</taxon>
        <taxon>Oscillatoriales</taxon>
        <taxon>Microcoleaceae</taxon>
        <taxon>Plectonema</taxon>
    </lineage>
</organism>
<dbReference type="InterPro" id="IPR017441">
    <property type="entry name" value="Protein_kinase_ATP_BS"/>
</dbReference>
<reference evidence="12" key="1">
    <citation type="submission" date="2020-10" db="EMBL/GenBank/DDBJ databases">
        <authorList>
            <person name="Castelo-Branco R."/>
            <person name="Eusebio N."/>
            <person name="Adriana R."/>
            <person name="Vieira A."/>
            <person name="Brugerolle De Fraissinette N."/>
            <person name="Rezende De Castro R."/>
            <person name="Schneider M.P."/>
            <person name="Vasconcelos V."/>
            <person name="Leao P.N."/>
        </authorList>
    </citation>
    <scope>NUCLEOTIDE SEQUENCE</scope>
    <source>
        <strain evidence="12">LEGE 06105</strain>
    </source>
</reference>
<evidence type="ECO:0000256" key="1">
    <source>
        <dbReference type="ARBA" id="ARBA00012513"/>
    </source>
</evidence>
<accession>A0A8J7F8M9</accession>
<evidence type="ECO:0000256" key="6">
    <source>
        <dbReference type="ARBA" id="ARBA00022840"/>
    </source>
</evidence>
<gene>
    <name evidence="12" type="ORF">IQ247_13085</name>
</gene>
<dbReference type="PANTHER" id="PTHR24363:SF0">
    <property type="entry name" value="SERINE_THREONINE KINASE LIKE DOMAIN CONTAINING 1"/>
    <property type="match status" value="1"/>
</dbReference>
<dbReference type="PANTHER" id="PTHR24363">
    <property type="entry name" value="SERINE/THREONINE PROTEIN KINASE"/>
    <property type="match status" value="1"/>
</dbReference>
<keyword evidence="2 12" id="KW-0723">Serine/threonine-protein kinase</keyword>
<dbReference type="Gene3D" id="3.30.200.20">
    <property type="entry name" value="Phosphorylase Kinase, domain 1"/>
    <property type="match status" value="1"/>
</dbReference>
<keyword evidence="4 9" id="KW-0547">Nucleotide-binding</keyword>
<proteinExistence type="predicted"/>